<organism evidence="4 5">
    <name type="scientific">Desulfotignum balticum</name>
    <dbReference type="NCBI Taxonomy" id="115781"/>
    <lineage>
        <taxon>Bacteria</taxon>
        <taxon>Pseudomonadati</taxon>
        <taxon>Thermodesulfobacteriota</taxon>
        <taxon>Desulfobacteria</taxon>
        <taxon>Desulfobacterales</taxon>
        <taxon>Desulfobacteraceae</taxon>
        <taxon>Desulfotignum</taxon>
    </lineage>
</organism>
<gene>
    <name evidence="4" type="ORF">H0S81_06300</name>
</gene>
<dbReference type="Gene3D" id="3.40.50.300">
    <property type="entry name" value="P-loop containing nucleotide triphosphate hydrolases"/>
    <property type="match status" value="1"/>
</dbReference>
<name>A0A931G7L5_9BACT</name>
<comment type="caution">
    <text evidence="4">The sequence shown here is derived from an EMBL/GenBank/DDBJ whole genome shotgun (WGS) entry which is preliminary data.</text>
</comment>
<protein>
    <submittedName>
        <fullName evidence="4">Zeta toxin family protein</fullName>
    </submittedName>
</protein>
<feature type="domain" description="Zeta toxin" evidence="3">
    <location>
        <begin position="3"/>
        <end position="158"/>
    </location>
</feature>
<evidence type="ECO:0000313" key="5">
    <source>
        <dbReference type="Proteomes" id="UP000706172"/>
    </source>
</evidence>
<dbReference type="GO" id="GO:0016301">
    <property type="term" value="F:kinase activity"/>
    <property type="evidence" value="ECO:0007669"/>
    <property type="project" value="InterPro"/>
</dbReference>
<evidence type="ECO:0000256" key="2">
    <source>
        <dbReference type="ARBA" id="ARBA00022840"/>
    </source>
</evidence>
<dbReference type="Proteomes" id="UP000706172">
    <property type="component" value="Unassembled WGS sequence"/>
</dbReference>
<dbReference type="InterPro" id="IPR010488">
    <property type="entry name" value="Zeta_toxin_domain"/>
</dbReference>
<keyword evidence="2" id="KW-0067">ATP-binding</keyword>
<evidence type="ECO:0000259" key="3">
    <source>
        <dbReference type="Pfam" id="PF06414"/>
    </source>
</evidence>
<dbReference type="AlphaFoldDB" id="A0A931G7L5"/>
<reference evidence="4" key="1">
    <citation type="submission" date="2020-07" db="EMBL/GenBank/DDBJ databases">
        <title>Severe corrosion of carbon steel in oil field produced water can be linked to methanogenic archaea containing a special type of NiFe hydrogenase.</title>
        <authorList>
            <person name="Lahme S."/>
            <person name="Mand J."/>
            <person name="Longwell J."/>
            <person name="Smith R."/>
            <person name="Enning D."/>
        </authorList>
    </citation>
    <scope>NUCLEOTIDE SEQUENCE</scope>
    <source>
        <strain evidence="4">MIC098Bin6</strain>
    </source>
</reference>
<dbReference type="Pfam" id="PF06414">
    <property type="entry name" value="Zeta_toxin"/>
    <property type="match status" value="1"/>
</dbReference>
<dbReference type="InterPro" id="IPR027417">
    <property type="entry name" value="P-loop_NTPase"/>
</dbReference>
<evidence type="ECO:0000256" key="1">
    <source>
        <dbReference type="ARBA" id="ARBA00022741"/>
    </source>
</evidence>
<dbReference type="PANTHER" id="PTHR39206:SF1">
    <property type="entry name" value="SLL8004 PROTEIN"/>
    <property type="match status" value="1"/>
</dbReference>
<evidence type="ECO:0000313" key="4">
    <source>
        <dbReference type="EMBL" id="MBG0779521.1"/>
    </source>
</evidence>
<proteinExistence type="predicted"/>
<dbReference type="GO" id="GO:0005524">
    <property type="term" value="F:ATP binding"/>
    <property type="evidence" value="ECO:0007669"/>
    <property type="project" value="UniProtKB-KW"/>
</dbReference>
<dbReference type="SUPFAM" id="SSF52540">
    <property type="entry name" value="P-loop containing nucleoside triphosphate hydrolases"/>
    <property type="match status" value="1"/>
</dbReference>
<dbReference type="EMBL" id="JACCQK010000345">
    <property type="protein sequence ID" value="MBG0779521.1"/>
    <property type="molecule type" value="Genomic_DNA"/>
</dbReference>
<dbReference type="PANTHER" id="PTHR39206">
    <property type="entry name" value="SLL8004 PROTEIN"/>
    <property type="match status" value="1"/>
</dbReference>
<keyword evidence="1" id="KW-0547">Nucleotide-binding</keyword>
<accession>A0A931G7L5</accession>
<sequence>MKCYIIAGPNGAGKTTFAENFLPAEAGCLNFINADLIARGIAPFNPESVALEAGKLFLKRMDAIVAKRESFAFETTLSGLNYIRQIQKWKKIGYEVILYYLSLPNEEMAVQRVQLRVAQGGHNVPVDVVKRRYHRGWKNFLNHYKELVDTWVIFDNSGNIPKVVEEKP</sequence>